<evidence type="ECO:0000259" key="2">
    <source>
        <dbReference type="PROSITE" id="PS50110"/>
    </source>
</evidence>
<dbReference type="SMART" id="SM00448">
    <property type="entry name" value="REC"/>
    <property type="match status" value="1"/>
</dbReference>
<reference evidence="4" key="1">
    <citation type="submission" date="2020-09" db="EMBL/GenBank/DDBJ databases">
        <title>Genome seq and assembly of Devosia sp.</title>
        <authorList>
            <person name="Chhetri G."/>
        </authorList>
    </citation>
    <scope>NUCLEOTIDE SEQUENCE</scope>
    <source>
        <strain evidence="4">PTR5</strain>
    </source>
</reference>
<dbReference type="Gene3D" id="3.40.50.2300">
    <property type="match status" value="1"/>
</dbReference>
<dbReference type="InterPro" id="IPR011006">
    <property type="entry name" value="CheY-like_superfamily"/>
</dbReference>
<dbReference type="Pfam" id="PF03861">
    <property type="entry name" value="ANTAR"/>
    <property type="match status" value="1"/>
</dbReference>
<dbReference type="GO" id="GO:0000160">
    <property type="term" value="P:phosphorelay signal transduction system"/>
    <property type="evidence" value="ECO:0007669"/>
    <property type="project" value="InterPro"/>
</dbReference>
<evidence type="ECO:0000313" key="5">
    <source>
        <dbReference type="Proteomes" id="UP000654108"/>
    </source>
</evidence>
<evidence type="ECO:0000313" key="4">
    <source>
        <dbReference type="EMBL" id="MBD8067165.1"/>
    </source>
</evidence>
<feature type="domain" description="Response regulatory" evidence="2">
    <location>
        <begin position="6"/>
        <end position="120"/>
    </location>
</feature>
<proteinExistence type="predicted"/>
<evidence type="ECO:0000259" key="3">
    <source>
        <dbReference type="PROSITE" id="PS50921"/>
    </source>
</evidence>
<dbReference type="RefSeq" id="WP_191777960.1">
    <property type="nucleotide sequence ID" value="NZ_JACYFU010000005.1"/>
</dbReference>
<dbReference type="InterPro" id="IPR005561">
    <property type="entry name" value="ANTAR"/>
</dbReference>
<dbReference type="Gene3D" id="1.10.10.10">
    <property type="entry name" value="Winged helix-like DNA-binding domain superfamily/Winged helix DNA-binding domain"/>
    <property type="match status" value="1"/>
</dbReference>
<dbReference type="Proteomes" id="UP000654108">
    <property type="component" value="Unassembled WGS sequence"/>
</dbReference>
<sequence>MPEALSILLIDDNAIRASIIEAGLREAGHTAVHIVTDIDEVASQIGMIAPDVVIIDLENPNRDVLEHFFALSRIIERPIAMFVDKSDPAEIEAAVDAGVSAYVVDGLRKDRVKPILDMAIVRFRAFSRLRKELEAARSELQGRKVIDKAKSILMQSRGLSEDEAYSLLRTTAMNQNRKILDIAQALITASDLLGP</sequence>
<dbReference type="PANTHER" id="PTHR43367">
    <property type="match status" value="1"/>
</dbReference>
<keyword evidence="5" id="KW-1185">Reference proteome</keyword>
<feature type="modified residue" description="4-aspartylphosphate" evidence="1">
    <location>
        <position position="56"/>
    </location>
</feature>
<name>A0A927FVM5_9HYPH</name>
<dbReference type="InterPro" id="IPR001789">
    <property type="entry name" value="Sig_transdc_resp-reg_receiver"/>
</dbReference>
<dbReference type="Pfam" id="PF00072">
    <property type="entry name" value="Response_reg"/>
    <property type="match status" value="1"/>
</dbReference>
<keyword evidence="1" id="KW-0597">Phosphoprotein</keyword>
<dbReference type="AlphaFoldDB" id="A0A927FVM5"/>
<dbReference type="PROSITE" id="PS50110">
    <property type="entry name" value="RESPONSE_REGULATORY"/>
    <property type="match status" value="1"/>
</dbReference>
<gene>
    <name evidence="4" type="ORF">IC608_16970</name>
</gene>
<dbReference type="GO" id="GO:0003723">
    <property type="term" value="F:RNA binding"/>
    <property type="evidence" value="ECO:0007669"/>
    <property type="project" value="InterPro"/>
</dbReference>
<dbReference type="CDD" id="cd00156">
    <property type="entry name" value="REC"/>
    <property type="match status" value="1"/>
</dbReference>
<evidence type="ECO:0000256" key="1">
    <source>
        <dbReference type="PROSITE-ProRule" id="PRU00169"/>
    </source>
</evidence>
<comment type="caution">
    <text evidence="4">The sequence shown here is derived from an EMBL/GenBank/DDBJ whole genome shotgun (WGS) entry which is preliminary data.</text>
</comment>
<organism evidence="4 5">
    <name type="scientific">Devosia oryzisoli</name>
    <dbReference type="NCBI Taxonomy" id="2774138"/>
    <lineage>
        <taxon>Bacteria</taxon>
        <taxon>Pseudomonadati</taxon>
        <taxon>Pseudomonadota</taxon>
        <taxon>Alphaproteobacteria</taxon>
        <taxon>Hyphomicrobiales</taxon>
        <taxon>Devosiaceae</taxon>
        <taxon>Devosia</taxon>
    </lineage>
</organism>
<dbReference type="PANTHER" id="PTHR43367:SF1">
    <property type="entry name" value="TWO-COMPONENT RESPONSE REGULATOR-LIKE APRR6-RELATED"/>
    <property type="match status" value="1"/>
</dbReference>
<protein>
    <submittedName>
        <fullName evidence="4">ANTAR domain-containing protein</fullName>
    </submittedName>
</protein>
<accession>A0A927FVM5</accession>
<dbReference type="InterPro" id="IPR036388">
    <property type="entry name" value="WH-like_DNA-bd_sf"/>
</dbReference>
<dbReference type="InterPro" id="IPR008327">
    <property type="entry name" value="Sig_transdc_resp-reg_antiterm"/>
</dbReference>
<dbReference type="PIRSF" id="PIRSF036382">
    <property type="entry name" value="RR_antiterm"/>
    <property type="match status" value="1"/>
</dbReference>
<dbReference type="SUPFAM" id="SSF52172">
    <property type="entry name" value="CheY-like"/>
    <property type="match status" value="1"/>
</dbReference>
<dbReference type="PROSITE" id="PS50921">
    <property type="entry name" value="ANTAR"/>
    <property type="match status" value="1"/>
</dbReference>
<dbReference type="SMART" id="SM01012">
    <property type="entry name" value="ANTAR"/>
    <property type="match status" value="1"/>
</dbReference>
<feature type="domain" description="ANTAR" evidence="3">
    <location>
        <begin position="126"/>
        <end position="187"/>
    </location>
</feature>
<dbReference type="EMBL" id="JACYFU010000005">
    <property type="protein sequence ID" value="MBD8067165.1"/>
    <property type="molecule type" value="Genomic_DNA"/>
</dbReference>